<dbReference type="GO" id="GO:0005737">
    <property type="term" value="C:cytoplasm"/>
    <property type="evidence" value="ECO:0007669"/>
    <property type="project" value="TreeGrafter"/>
</dbReference>
<dbReference type="InterPro" id="IPR027417">
    <property type="entry name" value="P-loop_NTPase"/>
</dbReference>
<sequence>MDTVPWTSTPLVGRSTEMAALLSAVDDAKTRRAGAVLLSGDAGVGKTRLLDEVATGAHERGFGVLVGHCTDFGDAGLPYLPFSEIFGRLAGDRPDLVESVLTNFPAIGRLLPTHRLIGAQPVPQDGPLDRAALFDAVLGAFTALSTSEPLLVIVEDAHWADDSTRDLIGFLITRLTAQRLTLVVSYRSDDLHRRHPLRRPIAEWSRNPRVRRVNLLPLDATESRSLLDSLLAEPLPESDVRRILDRAGGNAFFTEELVAASSMGDSAAVPPDLADLLLVRLDPLSDEARQVARVIAVAGRRVPHTLLTTVAGLPDSQLDIALRELIDAHIIDVPGNASYYFRHALLAEAVYDDLLPGERVRQHAAYVQALKDQTVAGTAAELAGHATRSHDLATAFEARVRAGQEAISVAAPQEALKHYELALELFPNAAEDNTIDKTWLIADTAMAATLSSQHLRALKLLRKALADLPADAPKIQRAQLLLPLADIALVIDQDQEANEAATQALKLVADEPSTVFKAQIATLYARVSAGLGRSMEAERWAHKALEIAREAGEESAAGDAGITLAQLRRRAGDPATAARQMEEAAVRAELAGDAAAEVRSRFLLGSIQYEEGDLQAAKATFATTCRRATELGRQWAAYGFDARRMLALTQFTLGEWDAATETTRVDSGTPAASAAALRGIEFNIRGGRGDTAVAEEMETLRKWWELDLLLPINGLQPAVDAYRQLDRPADAEKLIADITALSQDIYQTELFTGRIRFSAIGLQVLCHRAVGEPSAAKELVARGAELVAGGQMTAEKGLPPGRLLGVEGLAWLSRLEAEWERLRWLAGIDPPSPEEHVAVWRRTTEAFGYGYVHEQAWSRARLSDALRAAGKVSEANEQALLAAETARALGAKPLLAELGGTDGPGLGGGSLTARETEVLKLLAEGRTNRQLARELYISEKTVSVHVSNILGKLGVRSRTEAAAVARRDGLLD</sequence>
<evidence type="ECO:0000256" key="2">
    <source>
        <dbReference type="ARBA" id="ARBA00022840"/>
    </source>
</evidence>
<dbReference type="Gene3D" id="1.25.40.10">
    <property type="entry name" value="Tetratricopeptide repeat domain"/>
    <property type="match status" value="1"/>
</dbReference>
<evidence type="ECO:0000313" key="4">
    <source>
        <dbReference type="EMBL" id="TDC22198.1"/>
    </source>
</evidence>
<dbReference type="PROSITE" id="PS50043">
    <property type="entry name" value="HTH_LUXR_2"/>
    <property type="match status" value="1"/>
</dbReference>
<dbReference type="SMART" id="SM00421">
    <property type="entry name" value="HTH_LUXR"/>
    <property type="match status" value="1"/>
</dbReference>
<dbReference type="InterPro" id="IPR016032">
    <property type="entry name" value="Sig_transdc_resp-reg_C-effctor"/>
</dbReference>
<dbReference type="InterPro" id="IPR036388">
    <property type="entry name" value="WH-like_DNA-bd_sf"/>
</dbReference>
<feature type="domain" description="HTH luxR-type" evidence="3">
    <location>
        <begin position="904"/>
        <end position="969"/>
    </location>
</feature>
<dbReference type="RefSeq" id="WP_132413017.1">
    <property type="nucleotide sequence ID" value="NZ_SMKA01000197.1"/>
</dbReference>
<dbReference type="Proteomes" id="UP000295075">
    <property type="component" value="Unassembled WGS sequence"/>
</dbReference>
<protein>
    <submittedName>
        <fullName evidence="4">Helix-turn-helix transcriptional regulator</fullName>
    </submittedName>
</protein>
<gene>
    <name evidence="4" type="ORF">E1261_31545</name>
</gene>
<dbReference type="Pfam" id="PF00196">
    <property type="entry name" value="GerE"/>
    <property type="match status" value="1"/>
</dbReference>
<dbReference type="GO" id="GO:0006355">
    <property type="term" value="P:regulation of DNA-templated transcription"/>
    <property type="evidence" value="ECO:0007669"/>
    <property type="project" value="InterPro"/>
</dbReference>
<comment type="caution">
    <text evidence="4">The sequence shown here is derived from an EMBL/GenBank/DDBJ whole genome shotgun (WGS) entry which is preliminary data.</text>
</comment>
<name>A0A4R4PJT5_9ACTN</name>
<dbReference type="Gene3D" id="1.10.10.10">
    <property type="entry name" value="Winged helix-like DNA-binding domain superfamily/Winged helix DNA-binding domain"/>
    <property type="match status" value="1"/>
</dbReference>
<evidence type="ECO:0000259" key="3">
    <source>
        <dbReference type="PROSITE" id="PS50043"/>
    </source>
</evidence>
<dbReference type="InterPro" id="IPR041664">
    <property type="entry name" value="AAA_16"/>
</dbReference>
<dbReference type="PRINTS" id="PR00038">
    <property type="entry name" value="HTHLUXR"/>
</dbReference>
<accession>A0A4R4PJT5</accession>
<dbReference type="OrthoDB" id="5476461at2"/>
<dbReference type="Pfam" id="PF13191">
    <property type="entry name" value="AAA_16"/>
    <property type="match status" value="1"/>
</dbReference>
<dbReference type="PANTHER" id="PTHR16305:SF35">
    <property type="entry name" value="TRANSCRIPTIONAL ACTIVATOR DOMAIN"/>
    <property type="match status" value="1"/>
</dbReference>
<organism evidence="4 5">
    <name type="scientific">Kribbella albertanoniae</name>
    <dbReference type="NCBI Taxonomy" id="1266829"/>
    <lineage>
        <taxon>Bacteria</taxon>
        <taxon>Bacillati</taxon>
        <taxon>Actinomycetota</taxon>
        <taxon>Actinomycetes</taxon>
        <taxon>Propionibacteriales</taxon>
        <taxon>Kribbellaceae</taxon>
        <taxon>Kribbella</taxon>
    </lineage>
</organism>
<dbReference type="EMBL" id="SMKA01000197">
    <property type="protein sequence ID" value="TDC22198.1"/>
    <property type="molecule type" value="Genomic_DNA"/>
</dbReference>
<keyword evidence="1" id="KW-0547">Nucleotide-binding</keyword>
<dbReference type="SUPFAM" id="SSF52540">
    <property type="entry name" value="P-loop containing nucleoside triphosphate hydrolases"/>
    <property type="match status" value="1"/>
</dbReference>
<dbReference type="GO" id="GO:0004016">
    <property type="term" value="F:adenylate cyclase activity"/>
    <property type="evidence" value="ECO:0007669"/>
    <property type="project" value="TreeGrafter"/>
</dbReference>
<dbReference type="InterPro" id="IPR000792">
    <property type="entry name" value="Tscrpt_reg_LuxR_C"/>
</dbReference>
<dbReference type="CDD" id="cd06170">
    <property type="entry name" value="LuxR_C_like"/>
    <property type="match status" value="1"/>
</dbReference>
<evidence type="ECO:0000313" key="5">
    <source>
        <dbReference type="Proteomes" id="UP000295075"/>
    </source>
</evidence>
<evidence type="ECO:0000256" key="1">
    <source>
        <dbReference type="ARBA" id="ARBA00022741"/>
    </source>
</evidence>
<dbReference type="PANTHER" id="PTHR16305">
    <property type="entry name" value="TESTICULAR SOLUBLE ADENYLYL CYCLASE"/>
    <property type="match status" value="1"/>
</dbReference>
<proteinExistence type="predicted"/>
<dbReference type="GO" id="GO:0005524">
    <property type="term" value="F:ATP binding"/>
    <property type="evidence" value="ECO:0007669"/>
    <property type="project" value="UniProtKB-KW"/>
</dbReference>
<reference evidence="4 5" key="1">
    <citation type="submission" date="2019-03" db="EMBL/GenBank/DDBJ databases">
        <title>Draft genome sequences of novel Actinobacteria.</title>
        <authorList>
            <person name="Sahin N."/>
            <person name="Ay H."/>
            <person name="Saygin H."/>
        </authorList>
    </citation>
    <scope>NUCLEOTIDE SEQUENCE [LARGE SCALE GENOMIC DNA]</scope>
    <source>
        <strain evidence="4 5">JCM 30547</strain>
    </source>
</reference>
<dbReference type="AlphaFoldDB" id="A0A4R4PJT5"/>
<keyword evidence="5" id="KW-1185">Reference proteome</keyword>
<dbReference type="SUPFAM" id="SSF46894">
    <property type="entry name" value="C-terminal effector domain of the bipartite response regulators"/>
    <property type="match status" value="1"/>
</dbReference>
<dbReference type="GO" id="GO:0003677">
    <property type="term" value="F:DNA binding"/>
    <property type="evidence" value="ECO:0007669"/>
    <property type="project" value="InterPro"/>
</dbReference>
<dbReference type="SUPFAM" id="SSF48452">
    <property type="entry name" value="TPR-like"/>
    <property type="match status" value="2"/>
</dbReference>
<dbReference type="InterPro" id="IPR011990">
    <property type="entry name" value="TPR-like_helical_dom_sf"/>
</dbReference>
<keyword evidence="2" id="KW-0067">ATP-binding</keyword>